<organism evidence="2 3">
    <name type="scientific">Aliiroseovarius crassostreae</name>
    <dbReference type="NCBI Taxonomy" id="154981"/>
    <lineage>
        <taxon>Bacteria</taxon>
        <taxon>Pseudomonadati</taxon>
        <taxon>Pseudomonadota</taxon>
        <taxon>Alphaproteobacteria</taxon>
        <taxon>Rhodobacterales</taxon>
        <taxon>Paracoccaceae</taxon>
        <taxon>Aliiroseovarius</taxon>
    </lineage>
</organism>
<gene>
    <name evidence="2" type="ORF">K3X48_03530</name>
</gene>
<proteinExistence type="predicted"/>
<evidence type="ECO:0000256" key="1">
    <source>
        <dbReference type="SAM" id="Phobius"/>
    </source>
</evidence>
<dbReference type="AlphaFoldDB" id="A0A9Q9M026"/>
<evidence type="ECO:0000313" key="3">
    <source>
        <dbReference type="Proteomes" id="UP001057991"/>
    </source>
</evidence>
<dbReference type="EMBL" id="CP080776">
    <property type="protein sequence ID" value="UWP96078.1"/>
    <property type="molecule type" value="Genomic_DNA"/>
</dbReference>
<protein>
    <submittedName>
        <fullName evidence="2">Uncharacterized protein</fullName>
    </submittedName>
</protein>
<sequence length="137" mass="15345">MDLQSETARLARLMEARLDVSGADFPTKVRRAGRLLPRHVRVAAARLMEAQTLSEHPRLARQLAPDELTRAIHEIDHYLRGVDPWERRFGIFISWASGLAFSLLLLVGAVLGLLYLLRGGGEAFWARDRPGHDGRPG</sequence>
<dbReference type="RefSeq" id="WP_259806387.1">
    <property type="nucleotide sequence ID" value="NZ_CP080776.1"/>
</dbReference>
<evidence type="ECO:0000313" key="2">
    <source>
        <dbReference type="EMBL" id="UWP96078.1"/>
    </source>
</evidence>
<accession>A0A9Q9M026</accession>
<dbReference type="Proteomes" id="UP001057991">
    <property type="component" value="Chromosome"/>
</dbReference>
<keyword evidence="1" id="KW-0812">Transmembrane</keyword>
<name>A0A9Q9M026_9RHOB</name>
<feature type="transmembrane region" description="Helical" evidence="1">
    <location>
        <begin position="89"/>
        <end position="117"/>
    </location>
</feature>
<keyword evidence="1" id="KW-1133">Transmembrane helix</keyword>
<reference evidence="2" key="1">
    <citation type="submission" date="2021-08" db="EMBL/GenBank/DDBJ databases">
        <authorList>
            <person name="Nwanade C."/>
            <person name="Wang M."/>
            <person name="Masoudi A."/>
            <person name="Yu Z."/>
            <person name="Liu J."/>
        </authorList>
    </citation>
    <scope>NUCLEOTIDE SEQUENCE</scope>
    <source>
        <strain evidence="2">S056</strain>
    </source>
</reference>
<keyword evidence="1" id="KW-0472">Membrane</keyword>